<dbReference type="AlphaFoldDB" id="A0A919TK29"/>
<feature type="transmembrane region" description="Helical" evidence="1">
    <location>
        <begin position="442"/>
        <end position="459"/>
    </location>
</feature>
<evidence type="ECO:0000313" key="3">
    <source>
        <dbReference type="Proteomes" id="UP000629619"/>
    </source>
</evidence>
<evidence type="ECO:0000313" key="2">
    <source>
        <dbReference type="EMBL" id="GIF05631.1"/>
    </source>
</evidence>
<keyword evidence="1" id="KW-1133">Transmembrane helix</keyword>
<gene>
    <name evidence="2" type="ORF">Asi03nite_31690</name>
</gene>
<keyword evidence="1" id="KW-0472">Membrane</keyword>
<keyword evidence="3" id="KW-1185">Reference proteome</keyword>
<organism evidence="2 3">
    <name type="scientific">Actinoplanes siamensis</name>
    <dbReference type="NCBI Taxonomy" id="1223317"/>
    <lineage>
        <taxon>Bacteria</taxon>
        <taxon>Bacillati</taxon>
        <taxon>Actinomycetota</taxon>
        <taxon>Actinomycetes</taxon>
        <taxon>Micromonosporales</taxon>
        <taxon>Micromonosporaceae</taxon>
        <taxon>Actinoplanes</taxon>
    </lineage>
</organism>
<keyword evidence="1" id="KW-0812">Transmembrane</keyword>
<accession>A0A919TK29</accession>
<sequence>MTRKAVVTLLITTLAVSVLLALSTLVLHDPILAYQRQHHPGADPAALSRTLWTRPLPILGVALLHVRFARQLLAGDPRALRRVRVVSALGLAGVAWLLISAEYPVWLRAAEVVQLLLLAALVITVNRRTVRSAFDAHVPADPRPRDRRAAWALILLAPVVAELTLGNLSLTELWVFPILVPIYGAGALLIREVVRRFGGGFPSLLLMGLAYGLIEEGLVLQSLTSPHLYGAADWAPRLLGVNSAYTELNLVYHPVFSITIPIVLVESLFAGHGQRPYLRRGGLIGAGAAALLGALLLRVTVVPSEDPGYRVPVVPAVVVVAVALAAGITAVRVRLRPGGRPDARSTTPTVVAAWTAAAAFAFLALLFPFAGAEQSFFTHGGWAFAPMAAAAGIAVLTAIALRRWTRARDWSPAHLLAAAIGAMVGHTLFGLVANAGTGPDRLFLGALAAITAVVGARAIRRMSGRAGAAADTGAPGGGRQAE</sequence>
<feature type="transmembrane region" description="Helical" evidence="1">
    <location>
        <begin position="250"/>
        <end position="269"/>
    </location>
</feature>
<protein>
    <submittedName>
        <fullName evidence="2">Uncharacterized protein</fullName>
    </submittedName>
</protein>
<feature type="transmembrane region" description="Helical" evidence="1">
    <location>
        <begin position="351"/>
        <end position="370"/>
    </location>
</feature>
<feature type="transmembrane region" description="Helical" evidence="1">
    <location>
        <begin position="81"/>
        <end position="99"/>
    </location>
</feature>
<comment type="caution">
    <text evidence="2">The sequence shown here is derived from an EMBL/GenBank/DDBJ whole genome shotgun (WGS) entry which is preliminary data.</text>
</comment>
<feature type="transmembrane region" description="Helical" evidence="1">
    <location>
        <begin position="281"/>
        <end position="301"/>
    </location>
</feature>
<proteinExistence type="predicted"/>
<dbReference type="EMBL" id="BOMW01000028">
    <property type="protein sequence ID" value="GIF05631.1"/>
    <property type="molecule type" value="Genomic_DNA"/>
</dbReference>
<dbReference type="Proteomes" id="UP000629619">
    <property type="component" value="Unassembled WGS sequence"/>
</dbReference>
<evidence type="ECO:0000256" key="1">
    <source>
        <dbReference type="SAM" id="Phobius"/>
    </source>
</evidence>
<feature type="transmembrane region" description="Helical" evidence="1">
    <location>
        <begin position="174"/>
        <end position="190"/>
    </location>
</feature>
<dbReference type="RefSeq" id="WP_203680462.1">
    <property type="nucleotide sequence ID" value="NZ_BOMW01000028.1"/>
</dbReference>
<feature type="transmembrane region" description="Helical" evidence="1">
    <location>
        <begin position="313"/>
        <end position="331"/>
    </location>
</feature>
<feature type="transmembrane region" description="Helical" evidence="1">
    <location>
        <begin position="105"/>
        <end position="125"/>
    </location>
</feature>
<feature type="transmembrane region" description="Helical" evidence="1">
    <location>
        <begin position="382"/>
        <end position="401"/>
    </location>
</feature>
<feature type="transmembrane region" description="Helical" evidence="1">
    <location>
        <begin position="149"/>
        <end position="168"/>
    </location>
</feature>
<feature type="transmembrane region" description="Helical" evidence="1">
    <location>
        <begin position="51"/>
        <end position="69"/>
    </location>
</feature>
<feature type="transmembrane region" description="Helical" evidence="1">
    <location>
        <begin position="413"/>
        <end position="436"/>
    </location>
</feature>
<reference evidence="2" key="1">
    <citation type="submission" date="2021-01" db="EMBL/GenBank/DDBJ databases">
        <title>Whole genome shotgun sequence of Actinoplanes siamensis NBRC 109076.</title>
        <authorList>
            <person name="Komaki H."/>
            <person name="Tamura T."/>
        </authorList>
    </citation>
    <scope>NUCLEOTIDE SEQUENCE</scope>
    <source>
        <strain evidence="2">NBRC 109076</strain>
    </source>
</reference>
<name>A0A919TK29_9ACTN</name>
<feature type="transmembrane region" description="Helical" evidence="1">
    <location>
        <begin position="197"/>
        <end position="214"/>
    </location>
</feature>